<keyword evidence="1" id="KW-0472">Membrane</keyword>
<dbReference type="KEGG" id="mmaa:FR932_00875"/>
<keyword evidence="1" id="KW-0812">Transmembrane</keyword>
<dbReference type="RefSeq" id="WP_019440778.1">
    <property type="nucleotide sequence ID" value="NZ_ALOE01000011.1"/>
</dbReference>
<protein>
    <submittedName>
        <fullName evidence="2">Type II secretion system protein</fullName>
    </submittedName>
</protein>
<reference evidence="2 3" key="1">
    <citation type="submission" date="2019-09" db="EMBL/GenBank/DDBJ databases">
        <title>Hybrid Assembly of the complete Genome of the Deep-Sea Bacterium Moritella marina from long Nanopore and Illumina reads.</title>
        <authorList>
            <person name="Magin S."/>
            <person name="Georgoulis A."/>
            <person name="Papadimitriou K."/>
            <person name="Iliakis G."/>
            <person name="Vorgias C.E."/>
        </authorList>
    </citation>
    <scope>NUCLEOTIDE SEQUENCE [LARGE SCALE GENOMIC DNA]</scope>
    <source>
        <strain evidence="2 3">MP-1</strain>
    </source>
</reference>
<dbReference type="SUPFAM" id="SSF54523">
    <property type="entry name" value="Pili subunits"/>
    <property type="match status" value="1"/>
</dbReference>
<gene>
    <name evidence="2" type="ORF">FR932_00875</name>
</gene>
<keyword evidence="1" id="KW-1133">Transmembrane helix</keyword>
<organism evidence="2 3">
    <name type="scientific">Moritella marina ATCC 15381</name>
    <dbReference type="NCBI Taxonomy" id="1202962"/>
    <lineage>
        <taxon>Bacteria</taxon>
        <taxon>Pseudomonadati</taxon>
        <taxon>Pseudomonadota</taxon>
        <taxon>Gammaproteobacteria</taxon>
        <taxon>Alteromonadales</taxon>
        <taxon>Moritellaceae</taxon>
        <taxon>Moritella</taxon>
    </lineage>
</organism>
<dbReference type="OrthoDB" id="6265993at2"/>
<dbReference type="InterPro" id="IPR012902">
    <property type="entry name" value="N_methyl_site"/>
</dbReference>
<keyword evidence="3" id="KW-1185">Reference proteome</keyword>
<dbReference type="NCBIfam" id="TIGR02532">
    <property type="entry name" value="IV_pilin_GFxxxE"/>
    <property type="match status" value="1"/>
</dbReference>
<dbReference type="PROSITE" id="PS00409">
    <property type="entry name" value="PROKAR_NTER_METHYL"/>
    <property type="match status" value="1"/>
</dbReference>
<dbReference type="Proteomes" id="UP000327424">
    <property type="component" value="Chromosome"/>
</dbReference>
<accession>A0A5J6WF80</accession>
<evidence type="ECO:0000256" key="1">
    <source>
        <dbReference type="SAM" id="Phobius"/>
    </source>
</evidence>
<dbReference type="Pfam" id="PF07963">
    <property type="entry name" value="N_methyl"/>
    <property type="match status" value="1"/>
</dbReference>
<proteinExistence type="predicted"/>
<dbReference type="InterPro" id="IPR045584">
    <property type="entry name" value="Pilin-like"/>
</dbReference>
<feature type="transmembrane region" description="Helical" evidence="1">
    <location>
        <begin position="20"/>
        <end position="41"/>
    </location>
</feature>
<dbReference type="Gene3D" id="3.30.700.10">
    <property type="entry name" value="Glycoprotein, Type 4 Pilin"/>
    <property type="match status" value="1"/>
</dbReference>
<evidence type="ECO:0000313" key="3">
    <source>
        <dbReference type="Proteomes" id="UP000327424"/>
    </source>
</evidence>
<dbReference type="EMBL" id="CP044399">
    <property type="protein sequence ID" value="QFI36476.1"/>
    <property type="molecule type" value="Genomic_DNA"/>
</dbReference>
<sequence length="192" mass="20857">MPKQQYMKSHHAKSKGFTLIELVIVIIVLGVLAATAVPKFINLRADSKAATLEAIRGSMESAMQLVYAKAAIEGKTTGEAEITINGVQVPIYNGYPAFATAGTLKKINEQLKALLEIDSVGADVAEQDHKAAPFYISRSSRNGVLYIMFSSDVEFKGVNFKCQVNYTNKIPNPNRPNDPIVPLSIGVLTEQC</sequence>
<name>A0A5J6WF80_MORMI</name>
<dbReference type="AlphaFoldDB" id="A0A5J6WF80"/>
<evidence type="ECO:0000313" key="2">
    <source>
        <dbReference type="EMBL" id="QFI36476.1"/>
    </source>
</evidence>